<name>A0A0A5G3I4_9BACI</name>
<evidence type="ECO:0000313" key="8">
    <source>
        <dbReference type="Proteomes" id="UP000030401"/>
    </source>
</evidence>
<evidence type="ECO:0000256" key="4">
    <source>
        <dbReference type="ARBA" id="ARBA00023136"/>
    </source>
</evidence>
<gene>
    <name evidence="7" type="ORF">N784_04250</name>
</gene>
<comment type="caution">
    <text evidence="7">The sequence shown here is derived from an EMBL/GenBank/DDBJ whole genome shotgun (WGS) entry which is preliminary data.</text>
</comment>
<dbReference type="AlphaFoldDB" id="A0A0A5G3I4"/>
<evidence type="ECO:0000256" key="1">
    <source>
        <dbReference type="ARBA" id="ARBA00004127"/>
    </source>
</evidence>
<dbReference type="EMBL" id="AVPG01000012">
    <property type="protein sequence ID" value="KGX86589.1"/>
    <property type="molecule type" value="Genomic_DNA"/>
</dbReference>
<dbReference type="Pfam" id="PF06803">
    <property type="entry name" value="DUF1232"/>
    <property type="match status" value="1"/>
</dbReference>
<feature type="domain" description="DUF1232" evidence="6">
    <location>
        <begin position="36"/>
        <end position="71"/>
    </location>
</feature>
<evidence type="ECO:0000256" key="5">
    <source>
        <dbReference type="SAM" id="Phobius"/>
    </source>
</evidence>
<proteinExistence type="predicted"/>
<evidence type="ECO:0000256" key="3">
    <source>
        <dbReference type="ARBA" id="ARBA00022989"/>
    </source>
</evidence>
<keyword evidence="8" id="KW-1185">Reference proteome</keyword>
<dbReference type="OrthoDB" id="2679475at2"/>
<sequence>MRKVWKRLRFVFNVRKSIPFLFAFFRSYEVGRSKKWLAAFFLFGYFVLPFDAIPDIFGVIGLIDDIAVFTFVLQRIVKMAPPSLRKLFNVDDDLYR</sequence>
<reference evidence="7 8" key="1">
    <citation type="submission" date="2013-08" db="EMBL/GenBank/DDBJ databases">
        <authorList>
            <person name="Huang J."/>
            <person name="Wang G."/>
        </authorList>
    </citation>
    <scope>NUCLEOTIDE SEQUENCE [LARGE SCALE GENOMIC DNA]</scope>
    <source>
        <strain evidence="7 8">JSM 072002</strain>
    </source>
</reference>
<keyword evidence="3 5" id="KW-1133">Transmembrane helix</keyword>
<dbReference type="STRING" id="1385512.N784_04250"/>
<feature type="transmembrane region" description="Helical" evidence="5">
    <location>
        <begin position="36"/>
        <end position="53"/>
    </location>
</feature>
<evidence type="ECO:0000313" key="7">
    <source>
        <dbReference type="EMBL" id="KGX86589.1"/>
    </source>
</evidence>
<evidence type="ECO:0000259" key="6">
    <source>
        <dbReference type="Pfam" id="PF06803"/>
    </source>
</evidence>
<accession>A0A0A5G3I4</accession>
<dbReference type="eggNOG" id="COG3339">
    <property type="taxonomic scope" value="Bacteria"/>
</dbReference>
<dbReference type="Proteomes" id="UP000030401">
    <property type="component" value="Unassembled WGS sequence"/>
</dbReference>
<dbReference type="GO" id="GO:0012505">
    <property type="term" value="C:endomembrane system"/>
    <property type="evidence" value="ECO:0007669"/>
    <property type="project" value="UniProtKB-SubCell"/>
</dbReference>
<keyword evidence="4 5" id="KW-0472">Membrane</keyword>
<evidence type="ECO:0000256" key="2">
    <source>
        <dbReference type="ARBA" id="ARBA00022692"/>
    </source>
</evidence>
<protein>
    <submittedName>
        <fullName evidence="7">Membrane protein</fullName>
    </submittedName>
</protein>
<organism evidence="7 8">
    <name type="scientific">Pontibacillus litoralis JSM 072002</name>
    <dbReference type="NCBI Taxonomy" id="1385512"/>
    <lineage>
        <taxon>Bacteria</taxon>
        <taxon>Bacillati</taxon>
        <taxon>Bacillota</taxon>
        <taxon>Bacilli</taxon>
        <taxon>Bacillales</taxon>
        <taxon>Bacillaceae</taxon>
        <taxon>Pontibacillus</taxon>
    </lineage>
</organism>
<dbReference type="RefSeq" id="WP_036834306.1">
    <property type="nucleotide sequence ID" value="NZ_AVPG01000012.1"/>
</dbReference>
<dbReference type="InterPro" id="IPR010652">
    <property type="entry name" value="DUF1232"/>
</dbReference>
<keyword evidence="2 5" id="KW-0812">Transmembrane</keyword>
<comment type="subcellular location">
    <subcellularLocation>
        <location evidence="1">Endomembrane system</location>
        <topology evidence="1">Multi-pass membrane protein</topology>
    </subcellularLocation>
</comment>